<reference evidence="1" key="1">
    <citation type="journal article" date="2020" name="Stud. Mycol.">
        <title>101 Dothideomycetes genomes: a test case for predicting lifestyles and emergence of pathogens.</title>
        <authorList>
            <person name="Haridas S."/>
            <person name="Albert R."/>
            <person name="Binder M."/>
            <person name="Bloem J."/>
            <person name="Labutti K."/>
            <person name="Salamov A."/>
            <person name="Andreopoulos B."/>
            <person name="Baker S."/>
            <person name="Barry K."/>
            <person name="Bills G."/>
            <person name="Bluhm B."/>
            <person name="Cannon C."/>
            <person name="Castanera R."/>
            <person name="Culley D."/>
            <person name="Daum C."/>
            <person name="Ezra D."/>
            <person name="Gonzalez J."/>
            <person name="Henrissat B."/>
            <person name="Kuo A."/>
            <person name="Liang C."/>
            <person name="Lipzen A."/>
            <person name="Lutzoni F."/>
            <person name="Magnuson J."/>
            <person name="Mondo S."/>
            <person name="Nolan M."/>
            <person name="Ohm R."/>
            <person name="Pangilinan J."/>
            <person name="Park H.-J."/>
            <person name="Ramirez L."/>
            <person name="Alfaro M."/>
            <person name="Sun H."/>
            <person name="Tritt A."/>
            <person name="Yoshinaga Y."/>
            <person name="Zwiers L.-H."/>
            <person name="Turgeon B."/>
            <person name="Goodwin S."/>
            <person name="Spatafora J."/>
            <person name="Crous P."/>
            <person name="Grigoriev I."/>
        </authorList>
    </citation>
    <scope>NUCLEOTIDE SEQUENCE</scope>
    <source>
        <strain evidence="1">ATCC 200398</strain>
    </source>
</reference>
<protein>
    <submittedName>
        <fullName evidence="1">Acetyl-CoA synthetase-like protein</fullName>
    </submittedName>
</protein>
<keyword evidence="2" id="KW-1185">Reference proteome</keyword>
<dbReference type="Proteomes" id="UP000799755">
    <property type="component" value="Unassembled WGS sequence"/>
</dbReference>
<sequence>MPFLSKTQVDIPTQDILSWCFDNPQYDLDQPLWIDASNPQRSVSGREARTLICKFAAGLRKNGLQPGDCVVVSSFNHLHYPILIFAIVAAGGVYTGTNPSYTAYEIAHHVNITHGKFFICEPEILKPVLDAKHDLPKEKIFIFDHSGQDIPEGFKSYKTLLDHGEAEWARFSSPTESQTTTAMLFFSSGTTGLPKAVQVSHYNIIAQYTLVFETQPRPYPISRLVSLPLFHMATTPPALIAPLRAGHTTYMMRRFELEAFLAYHEKYRITELCFIVPPIVISIIMSPLSKKYSLKSVRLAACGAAPLDKVPQAQFKELLAPEAPFTQVWGMTECSCVATMFPHSEHDATGSVGRLIPNLDIKLVDELGKDVSAPNIRAEICIRGPTITRGYFENPEANARDWDEEGYFHTGDIGFVDEGGKWYIVDRKKELIKVRGFQVAPPELEAVLLSHPSIVDAGVIGISVPTRDIQLPRAYVVQRDDTNDLTEEDVIAFAAERLAKYKRLDGGVRFVESIPKTASGKILKRTLREWAGREVGKHCLGPVKCIPNDAMSSSQKI</sequence>
<name>A0ACB6R2M5_9PLEO</name>
<comment type="caution">
    <text evidence="1">The sequence shown here is derived from an EMBL/GenBank/DDBJ whole genome shotgun (WGS) entry which is preliminary data.</text>
</comment>
<dbReference type="EMBL" id="MU003501">
    <property type="protein sequence ID" value="KAF2472767.1"/>
    <property type="molecule type" value="Genomic_DNA"/>
</dbReference>
<accession>A0ACB6R2M5</accession>
<proteinExistence type="predicted"/>
<organism evidence="1 2">
    <name type="scientific">Lindgomyces ingoldianus</name>
    <dbReference type="NCBI Taxonomy" id="673940"/>
    <lineage>
        <taxon>Eukaryota</taxon>
        <taxon>Fungi</taxon>
        <taxon>Dikarya</taxon>
        <taxon>Ascomycota</taxon>
        <taxon>Pezizomycotina</taxon>
        <taxon>Dothideomycetes</taxon>
        <taxon>Pleosporomycetidae</taxon>
        <taxon>Pleosporales</taxon>
        <taxon>Lindgomycetaceae</taxon>
        <taxon>Lindgomyces</taxon>
    </lineage>
</organism>
<gene>
    <name evidence="1" type="ORF">BDR25DRAFT_365929</name>
</gene>
<evidence type="ECO:0000313" key="2">
    <source>
        <dbReference type="Proteomes" id="UP000799755"/>
    </source>
</evidence>
<evidence type="ECO:0000313" key="1">
    <source>
        <dbReference type="EMBL" id="KAF2472767.1"/>
    </source>
</evidence>